<dbReference type="InterPro" id="IPR033703">
    <property type="entry name" value="Rhv-like"/>
</dbReference>
<proteinExistence type="predicted"/>
<protein>
    <recommendedName>
        <fullName evidence="8">Capsid protein</fullName>
    </recommendedName>
</protein>
<dbReference type="EMBL" id="MZ956594">
    <property type="protein sequence ID" value="UGV21559.1"/>
    <property type="molecule type" value="Genomic_RNA"/>
</dbReference>
<evidence type="ECO:0000259" key="5">
    <source>
        <dbReference type="Pfam" id="PF00073"/>
    </source>
</evidence>
<dbReference type="GO" id="GO:0019028">
    <property type="term" value="C:viral capsid"/>
    <property type="evidence" value="ECO:0007669"/>
    <property type="project" value="UniProtKB-KW"/>
</dbReference>
<dbReference type="CDD" id="cd00205">
    <property type="entry name" value="rhv_like"/>
    <property type="match status" value="1"/>
</dbReference>
<evidence type="ECO:0000256" key="3">
    <source>
        <dbReference type="ARBA" id="ARBA00022844"/>
    </source>
</evidence>
<evidence type="ECO:0000256" key="4">
    <source>
        <dbReference type="SAM" id="MobiDB-lite"/>
    </source>
</evidence>
<name>A0A8K1ZLQ2_9VIRU</name>
<keyword evidence="2" id="KW-0167">Capsid protein</keyword>
<dbReference type="InterPro" id="IPR014872">
    <property type="entry name" value="Dicistrovirus_capsid-polyPr_C"/>
</dbReference>
<evidence type="ECO:0000256" key="1">
    <source>
        <dbReference type="ARBA" id="ARBA00004328"/>
    </source>
</evidence>
<reference evidence="7" key="1">
    <citation type="submission" date="2021-08" db="EMBL/GenBank/DDBJ databases">
        <title>Mining and genetic analysis of wild giant panda gut virome.</title>
        <authorList>
            <person name="Lu X."/>
            <person name="Yang X.S."/>
            <person name="Zhang W."/>
        </authorList>
    </citation>
    <scope>NUCLEOTIDE SEQUENCE</scope>
    <source>
        <strain evidence="7">PPLV2</strain>
    </source>
</reference>
<sequence>MMDAPISKEVHETTSFINDGPVKIQNEDKPERIDQYDHKFTDLADWLARPKIVKQGTWNTSSTDGTPLIGAKKITDFLGLPGSTWQAKMAGFNLVRATAHLTLQANANPFQQGALIYSYIPQFFERTGSLSTNLFLLQKTQQHHVVYNCRDSEVELVIPYVSPSHYYDRARGEFDWGALTLTVLSALKTEPSAGSLSVDYTIWCHWTDVEFAAPAVATMDKESEAASARPISKALKSAGKIAGKLGDVPGLATYLKPLSWSLDTASRLAYTLGYAKPLQNDRINMFVKQANRYSGVSDGPDSALEVGLSANNSVAIKKIASIRPSVDEMSIEFLKKRECLVGSFNINTLTTGLLPTTYPHNPINYYVQGNETYGAHSLSYRCYPPIGHISFLFSQWRGSIKLRFKAIKTQLVTARLSGQYNVSTLSTLNVEEVDFTAPRYIWDLAVSDEIIVDLPWLIGTNYLGLSDLAGTFTWSVTNRLKANASCADNIDILCFISFGDDFELQAPVTSAPANPPFYYAAMDVVDENPMGAQRVQPALTKYAEIGVGEFFTSIKQLLMRYNILNTTVTNPNPIACNPYFFAATSANVTTGVQIYPQYGGDILSYIGLMYGAFRGSIKVGITNVTTETAYDVSLTSLPATNTNIAVARSPFTANTWQLPGVGRTLNTGRTTVTDHSVYVRVPYYTDTLFTMVVPNVGNQPINTYGDCPQVWAECFSSGSNSMLTRAVCDDFILSNFVCTPLVLVAYS</sequence>
<dbReference type="InterPro" id="IPR001676">
    <property type="entry name" value="Picornavirus_capsid"/>
</dbReference>
<keyword evidence="3" id="KW-0946">Virion</keyword>
<evidence type="ECO:0000256" key="2">
    <source>
        <dbReference type="ARBA" id="ARBA00022561"/>
    </source>
</evidence>
<feature type="region of interest" description="Disordered" evidence="4">
    <location>
        <begin position="1"/>
        <end position="24"/>
    </location>
</feature>
<dbReference type="SUPFAM" id="SSF88633">
    <property type="entry name" value="Positive stranded ssRNA viruses"/>
    <property type="match status" value="3"/>
</dbReference>
<feature type="domain" description="Picornavirus capsid" evidence="5">
    <location>
        <begin position="85"/>
        <end position="173"/>
    </location>
</feature>
<dbReference type="InterPro" id="IPR029053">
    <property type="entry name" value="Viral_coat"/>
</dbReference>
<feature type="domain" description="Dicistrovirus capsid-polyprotein C-terminal" evidence="6">
    <location>
        <begin position="546"/>
        <end position="742"/>
    </location>
</feature>
<evidence type="ECO:0000259" key="6">
    <source>
        <dbReference type="Pfam" id="PF08762"/>
    </source>
</evidence>
<dbReference type="Pfam" id="PF00073">
    <property type="entry name" value="Rhv"/>
    <property type="match status" value="1"/>
</dbReference>
<evidence type="ECO:0000313" key="7">
    <source>
        <dbReference type="EMBL" id="UGV21559.1"/>
    </source>
</evidence>
<feature type="compositionally biased region" description="Basic and acidic residues" evidence="4">
    <location>
        <begin position="1"/>
        <end position="12"/>
    </location>
</feature>
<accession>A0A8K1ZLQ2</accession>
<dbReference type="Gene3D" id="2.60.120.20">
    <property type="match status" value="3"/>
</dbReference>
<dbReference type="GO" id="GO:0005198">
    <property type="term" value="F:structural molecule activity"/>
    <property type="evidence" value="ECO:0007669"/>
    <property type="project" value="InterPro"/>
</dbReference>
<comment type="subcellular location">
    <subcellularLocation>
        <location evidence="1">Virion</location>
    </subcellularLocation>
</comment>
<evidence type="ECO:0008006" key="8">
    <source>
        <dbReference type="Google" id="ProtNLM"/>
    </source>
</evidence>
<organism evidence="7">
    <name type="scientific">Giant panda Picornavirales</name>
    <dbReference type="NCBI Taxonomy" id="2903094"/>
    <lineage>
        <taxon>Viruses</taxon>
        <taxon>Riboviria</taxon>
        <taxon>Orthornavirae</taxon>
        <taxon>Pisuviricota</taxon>
        <taxon>Pisoniviricetes</taxon>
        <taxon>Picornavirales</taxon>
    </lineage>
</organism>
<dbReference type="Pfam" id="PF08762">
    <property type="entry name" value="CRPV_capsid"/>
    <property type="match status" value="1"/>
</dbReference>